<dbReference type="InterPro" id="IPR025875">
    <property type="entry name" value="Leu-rich_rpt_4"/>
</dbReference>
<dbReference type="GO" id="GO:0005737">
    <property type="term" value="C:cytoplasm"/>
    <property type="evidence" value="ECO:0007669"/>
    <property type="project" value="UniProtKB-SubCell"/>
</dbReference>
<evidence type="ECO:0000256" key="4">
    <source>
        <dbReference type="ARBA" id="ARBA00022737"/>
    </source>
</evidence>
<dbReference type="Proteomes" id="UP000594262">
    <property type="component" value="Unplaced"/>
</dbReference>
<dbReference type="InterPro" id="IPR003591">
    <property type="entry name" value="Leu-rich_rpt_typical-subtyp"/>
</dbReference>
<evidence type="ECO:0000256" key="5">
    <source>
        <dbReference type="SAM" id="MobiDB-lite"/>
    </source>
</evidence>
<feature type="region of interest" description="Disordered" evidence="5">
    <location>
        <begin position="611"/>
        <end position="647"/>
    </location>
</feature>
<keyword evidence="4" id="KW-0677">Repeat</keyword>
<keyword evidence="7" id="KW-1185">Reference proteome</keyword>
<protein>
    <recommendedName>
        <fullName evidence="8">X-ray radiation resistance-associated protein 1</fullName>
    </recommendedName>
</protein>
<dbReference type="AlphaFoldDB" id="A0A7M5V7E6"/>
<name>A0A7M5V7E6_9CNID</name>
<feature type="region of interest" description="Disordered" evidence="5">
    <location>
        <begin position="863"/>
        <end position="889"/>
    </location>
</feature>
<feature type="compositionally biased region" description="Acidic residues" evidence="5">
    <location>
        <begin position="357"/>
        <end position="373"/>
    </location>
</feature>
<evidence type="ECO:0008006" key="8">
    <source>
        <dbReference type="Google" id="ProtNLM"/>
    </source>
</evidence>
<dbReference type="GO" id="GO:0005634">
    <property type="term" value="C:nucleus"/>
    <property type="evidence" value="ECO:0007669"/>
    <property type="project" value="TreeGrafter"/>
</dbReference>
<accession>A0A7M5V7E6</accession>
<comment type="subcellular location">
    <subcellularLocation>
        <location evidence="1">Cytoplasm</location>
    </subcellularLocation>
</comment>
<keyword evidence="2" id="KW-0963">Cytoplasm</keyword>
<feature type="compositionally biased region" description="Basic and acidic residues" evidence="5">
    <location>
        <begin position="880"/>
        <end position="889"/>
    </location>
</feature>
<dbReference type="SMART" id="SM00369">
    <property type="entry name" value="LRR_TYP"/>
    <property type="match status" value="6"/>
</dbReference>
<reference evidence="6" key="1">
    <citation type="submission" date="2021-01" db="UniProtKB">
        <authorList>
            <consortium name="EnsemblMetazoa"/>
        </authorList>
    </citation>
    <scope>IDENTIFICATION</scope>
</reference>
<proteinExistence type="predicted"/>
<dbReference type="EnsemblMetazoa" id="CLYHEMT011023.1">
    <property type="protein sequence ID" value="CLYHEMP011023.1"/>
    <property type="gene ID" value="CLYHEMG011023"/>
</dbReference>
<dbReference type="PANTHER" id="PTHR22710:SF2">
    <property type="entry name" value="X-RAY RADIATION RESISTANCE-ASSOCIATED PROTEIN 1"/>
    <property type="match status" value="1"/>
</dbReference>
<dbReference type="Pfam" id="PF12799">
    <property type="entry name" value="LRR_4"/>
    <property type="match status" value="1"/>
</dbReference>
<dbReference type="RefSeq" id="XP_066915860.1">
    <property type="nucleotide sequence ID" value="XM_067059759.1"/>
</dbReference>
<dbReference type="OrthoDB" id="1687175at2759"/>
<evidence type="ECO:0000256" key="1">
    <source>
        <dbReference type="ARBA" id="ARBA00004496"/>
    </source>
</evidence>
<dbReference type="InterPro" id="IPR001611">
    <property type="entry name" value="Leu-rich_rpt"/>
</dbReference>
<evidence type="ECO:0000313" key="7">
    <source>
        <dbReference type="Proteomes" id="UP000594262"/>
    </source>
</evidence>
<evidence type="ECO:0000313" key="6">
    <source>
        <dbReference type="EnsemblMetazoa" id="CLYHEMP011023.1"/>
    </source>
</evidence>
<feature type="compositionally biased region" description="Basic and acidic residues" evidence="5">
    <location>
        <begin position="332"/>
        <end position="347"/>
    </location>
</feature>
<evidence type="ECO:0000256" key="3">
    <source>
        <dbReference type="ARBA" id="ARBA00022614"/>
    </source>
</evidence>
<dbReference type="PROSITE" id="PS51450">
    <property type="entry name" value="LRR"/>
    <property type="match status" value="3"/>
</dbReference>
<evidence type="ECO:0000256" key="2">
    <source>
        <dbReference type="ARBA" id="ARBA00022490"/>
    </source>
</evidence>
<dbReference type="PANTHER" id="PTHR22710">
    <property type="entry name" value="X-RAY RADIATION RESISTANCE ASSOCIATED PROTEIN 1 XRRA1"/>
    <property type="match status" value="1"/>
</dbReference>
<feature type="compositionally biased region" description="Basic and acidic residues" evidence="5">
    <location>
        <begin position="636"/>
        <end position="647"/>
    </location>
</feature>
<dbReference type="SUPFAM" id="SSF52058">
    <property type="entry name" value="L domain-like"/>
    <property type="match status" value="1"/>
</dbReference>
<dbReference type="InterPro" id="IPR032675">
    <property type="entry name" value="LRR_dom_sf"/>
</dbReference>
<feature type="region of interest" description="Disordered" evidence="5">
    <location>
        <begin position="289"/>
        <end position="383"/>
    </location>
</feature>
<feature type="compositionally biased region" description="Polar residues" evidence="5">
    <location>
        <begin position="625"/>
        <end position="634"/>
    </location>
</feature>
<dbReference type="GeneID" id="136803013"/>
<feature type="compositionally biased region" description="Polar residues" evidence="5">
    <location>
        <begin position="308"/>
        <end position="317"/>
    </location>
</feature>
<organism evidence="6 7">
    <name type="scientific">Clytia hemisphaerica</name>
    <dbReference type="NCBI Taxonomy" id="252671"/>
    <lineage>
        <taxon>Eukaryota</taxon>
        <taxon>Metazoa</taxon>
        <taxon>Cnidaria</taxon>
        <taxon>Hydrozoa</taxon>
        <taxon>Hydroidolina</taxon>
        <taxon>Leptothecata</taxon>
        <taxon>Obeliida</taxon>
        <taxon>Clytiidae</taxon>
        <taxon>Clytia</taxon>
    </lineage>
</organism>
<sequence length="889" mass="99788">MQSKFYATSDEVGDVLNLPPADSRYTYQCFPVRNPRFTNDGGAWLVEYQAAKQNELKRKFTPQYKEKINKKLTGFFLVNDCYVDKPEDICILNISGKNLVSVNNEDFKLFKNIVHIDASDNQLSLESFKTFPSLENLDLQVNNIKHIKAKNTDFVQLKRLDLSYNNLSHDAMLNLGRLRNVQELLLRGCNLKSLPPQLARGYQVSQSDAEEKRQRAEEKTRFPKLISLDLSENNLTDISTFASLAGLRRLRILNLSCNKISGVPHLRLMAAHRHFSMSTLAEEGRSNYSLGVRDENTPHLPISGDGSGRNSKNSKCSCGSDMAGKGTPDNSLKSERLNTGDTPHDEMNTTIEKNGDNEEVSGMESTREEEQEETGNQGESSEQDAAAGLLDGLEDVISAISSNKDVEETNELLNLDFAQELNFRLNSPDAILTTPTTTKRVKASDMVHVDRVIPGTPSLNDDPNGDDVIIQDPFISDEHSAKDLLGEELKIPFACLTSLDLSYNHISEEESLLAVTSWPLLHELKLWGNPLTRSSKGIPHVLHHHLKVMCGINIVRDEPRPIPRQIPVAPVMALTTKAHRVEDKYIPIKRNDMAAIENMIQQAIENKSITDGVGGGQGRHENENENVPASSNVVNDEEKGGEGVAKQDSDDTFFLTQIDEEGVSSHDAEQEILDAPKDYEEEENDHTNKLDDELGLVELTDYDSLLELNDEDLADLVIPDSVQGSVAALRHVLRNELVFKSGHHNHKKKQNNNALVKPNLSPVKNRNEVENALQVIRNANTSHQENLAVVLDKFDDKESGIHKKFPDANHMMSRVQKRYDYVRSKSLRPLSETRQKLKECSTRSEPNSQELVMSRMRKVRIGDFYSPSRGTTPHVKIRGTRFDKVTPNR</sequence>
<dbReference type="Gene3D" id="3.80.10.10">
    <property type="entry name" value="Ribonuclease Inhibitor"/>
    <property type="match status" value="2"/>
</dbReference>
<keyword evidence="3" id="KW-0433">Leucine-rich repeat</keyword>